<dbReference type="Proteomes" id="UP000179686">
    <property type="component" value="Unassembled WGS sequence"/>
</dbReference>
<comment type="caution">
    <text evidence="1">The sequence shown here is derived from an EMBL/GenBank/DDBJ whole genome shotgun (WGS) entry which is preliminary data.</text>
</comment>
<organism evidence="1 2">
    <name type="scientific">Candidatus Nomurabacteria bacterium RIFCSPHIGHO2_02_FULL_38_15</name>
    <dbReference type="NCBI Taxonomy" id="1801752"/>
    <lineage>
        <taxon>Bacteria</taxon>
        <taxon>Candidatus Nomuraibacteriota</taxon>
    </lineage>
</organism>
<sequence>MSEQQYYVKLKKELERINQIIDSKIVQGRSYSFESRKHAMLRQMINKNKQQNKKYKSFSLFSFLTSRV</sequence>
<gene>
    <name evidence="1" type="ORF">A3J61_00040</name>
</gene>
<reference evidence="1 2" key="1">
    <citation type="journal article" date="2016" name="Nat. Commun.">
        <title>Thousands of microbial genomes shed light on interconnected biogeochemical processes in an aquifer system.</title>
        <authorList>
            <person name="Anantharaman K."/>
            <person name="Brown C.T."/>
            <person name="Hug L.A."/>
            <person name="Sharon I."/>
            <person name="Castelle C.J."/>
            <person name="Probst A.J."/>
            <person name="Thomas B.C."/>
            <person name="Singh A."/>
            <person name="Wilkins M.J."/>
            <person name="Karaoz U."/>
            <person name="Brodie E.L."/>
            <person name="Williams K.H."/>
            <person name="Hubbard S.S."/>
            <person name="Banfield J.F."/>
        </authorList>
    </citation>
    <scope>NUCLEOTIDE SEQUENCE [LARGE SCALE GENOMIC DNA]</scope>
</reference>
<dbReference type="STRING" id="1801752.A3J61_00040"/>
<dbReference type="AlphaFoldDB" id="A0A1F6VPZ1"/>
<proteinExistence type="predicted"/>
<dbReference type="EMBL" id="MFUC01000023">
    <property type="protein sequence ID" value="OGI71767.1"/>
    <property type="molecule type" value="Genomic_DNA"/>
</dbReference>
<name>A0A1F6VPZ1_9BACT</name>
<accession>A0A1F6VPZ1</accession>
<protein>
    <submittedName>
        <fullName evidence="1">Uncharacterized protein</fullName>
    </submittedName>
</protein>
<evidence type="ECO:0000313" key="1">
    <source>
        <dbReference type="EMBL" id="OGI71767.1"/>
    </source>
</evidence>
<evidence type="ECO:0000313" key="2">
    <source>
        <dbReference type="Proteomes" id="UP000179686"/>
    </source>
</evidence>